<reference evidence="2" key="1">
    <citation type="submission" date="2024-02" db="EMBL/GenBank/DDBJ databases">
        <authorList>
            <consortium name="ELIXIR-Norway"/>
            <consortium name="Elixir Norway"/>
        </authorList>
    </citation>
    <scope>NUCLEOTIDE SEQUENCE</scope>
</reference>
<name>A0ABP0V242_9BRYO</name>
<proteinExistence type="predicted"/>
<organism evidence="2 3">
    <name type="scientific">Sphagnum troendelagicum</name>
    <dbReference type="NCBI Taxonomy" id="128251"/>
    <lineage>
        <taxon>Eukaryota</taxon>
        <taxon>Viridiplantae</taxon>
        <taxon>Streptophyta</taxon>
        <taxon>Embryophyta</taxon>
        <taxon>Bryophyta</taxon>
        <taxon>Sphagnophytina</taxon>
        <taxon>Sphagnopsida</taxon>
        <taxon>Sphagnales</taxon>
        <taxon>Sphagnaceae</taxon>
        <taxon>Sphagnum</taxon>
    </lineage>
</organism>
<gene>
    <name evidence="2" type="ORF">CSSPTR1EN2_LOCUS21377</name>
</gene>
<dbReference type="Proteomes" id="UP001497512">
    <property type="component" value="Chromosome 8"/>
</dbReference>
<evidence type="ECO:0000256" key="1">
    <source>
        <dbReference type="SAM" id="MobiDB-lite"/>
    </source>
</evidence>
<keyword evidence="3" id="KW-1185">Reference proteome</keyword>
<protein>
    <submittedName>
        <fullName evidence="2">Uncharacterized protein</fullName>
    </submittedName>
</protein>
<feature type="region of interest" description="Disordered" evidence="1">
    <location>
        <begin position="1"/>
        <end position="20"/>
    </location>
</feature>
<accession>A0ABP0V242</accession>
<sequence length="166" mass="18711">MNVQSSNAVQASGGIQPQPSRFGPDEILAAAVAARFTCQYGSRNGSRSLTQYLSYSRLTLERVYLRSRSWLERRKRRALRVLGCNSLRLLLRVLPALEKVHSDMELDAGMHKMAHTTRARIENLSDFTHHHGNKPMSCLTSPSSRALFRVSGWCRTSLSLLEALNR</sequence>
<feature type="compositionally biased region" description="Polar residues" evidence="1">
    <location>
        <begin position="1"/>
        <end position="19"/>
    </location>
</feature>
<dbReference type="EMBL" id="OZ019900">
    <property type="protein sequence ID" value="CAK9233220.1"/>
    <property type="molecule type" value="Genomic_DNA"/>
</dbReference>
<evidence type="ECO:0000313" key="2">
    <source>
        <dbReference type="EMBL" id="CAK9233220.1"/>
    </source>
</evidence>
<evidence type="ECO:0000313" key="3">
    <source>
        <dbReference type="Proteomes" id="UP001497512"/>
    </source>
</evidence>